<dbReference type="Proteomes" id="UP000276634">
    <property type="component" value="Unassembled WGS sequence"/>
</dbReference>
<gene>
    <name evidence="1" type="ORF">EDC57_2300</name>
</gene>
<keyword evidence="2" id="KW-1185">Reference proteome</keyword>
<evidence type="ECO:0000313" key="1">
    <source>
        <dbReference type="EMBL" id="ROR29629.1"/>
    </source>
</evidence>
<evidence type="ECO:0000313" key="2">
    <source>
        <dbReference type="Proteomes" id="UP000276634"/>
    </source>
</evidence>
<proteinExistence type="predicted"/>
<dbReference type="Gene3D" id="1.25.40.10">
    <property type="entry name" value="Tetratricopeptide repeat domain"/>
    <property type="match status" value="1"/>
</dbReference>
<organism evidence="1 2">
    <name type="scientific">Inmirania thermothiophila</name>
    <dbReference type="NCBI Taxonomy" id="1750597"/>
    <lineage>
        <taxon>Bacteria</taxon>
        <taxon>Pseudomonadati</taxon>
        <taxon>Pseudomonadota</taxon>
        <taxon>Gammaproteobacteria</taxon>
        <taxon>Chromatiales</taxon>
        <taxon>Ectothiorhodospiraceae</taxon>
        <taxon>Inmirania</taxon>
    </lineage>
</organism>
<protein>
    <submittedName>
        <fullName evidence="1">Uncharacterized protein</fullName>
    </submittedName>
</protein>
<dbReference type="AlphaFoldDB" id="A0A3N1XSL0"/>
<dbReference type="InterPro" id="IPR011990">
    <property type="entry name" value="TPR-like_helical_dom_sf"/>
</dbReference>
<comment type="caution">
    <text evidence="1">The sequence shown here is derived from an EMBL/GenBank/DDBJ whole genome shotgun (WGS) entry which is preliminary data.</text>
</comment>
<dbReference type="EMBL" id="RJVI01000003">
    <property type="protein sequence ID" value="ROR29629.1"/>
    <property type="molecule type" value="Genomic_DNA"/>
</dbReference>
<dbReference type="SUPFAM" id="SSF48452">
    <property type="entry name" value="TPR-like"/>
    <property type="match status" value="1"/>
</dbReference>
<accession>A0A3N1XSL0</accession>
<sequence length="228" mass="25099">MSRRRRQGAAAGRSARRLWAVAGILATVCAQTAMAIGNFNPSPAELRLLPAYCGPRAQPWGNDANRPEVRRWLQVFGGDYIHMHHYCEALLRLHKARTEADPDRRRGMYQVALNNLEYVRERVGSGFVLRAELHVLLAETHAGLGDLGAALAEARRSVQAKPDYVRGIALLADLSVRAGQAAEARRALEAGLARKPQARRLRLRLACLDGRAARGCPRGYPAPGEGRR</sequence>
<name>A0A3N1XSL0_9GAMM</name>
<reference evidence="1 2" key="1">
    <citation type="submission" date="2018-11" db="EMBL/GenBank/DDBJ databases">
        <title>Genomic Encyclopedia of Type Strains, Phase IV (KMG-IV): sequencing the most valuable type-strain genomes for metagenomic binning, comparative biology and taxonomic classification.</title>
        <authorList>
            <person name="Goeker M."/>
        </authorList>
    </citation>
    <scope>NUCLEOTIDE SEQUENCE [LARGE SCALE GENOMIC DNA]</scope>
    <source>
        <strain evidence="1 2">DSM 100275</strain>
    </source>
</reference>